<sequence>MKFSVFYKWLLSLLLTLGVIVTLILLLVNWSFQRGFVSYARQNEILQIERVASLLADAYKRRGSWQFLRDDYRQWAKMLESAGIVVPPQMREQPPRRQQQEVADIPAPSSGPDLMAASIPLAHRIVLVDTRRDPIAGPRIPVREDHWYAVRSGGKTVAWIGLQPIEIITDELARSFIEQQRTNLVWILLAGLLLSLLVAAAWARWFLRPIQRVMTAARQLAAGNYATRVTVRGRNELSELAANFNQLAQTLARNEQIRRQWIVDISHELRTPIAVIGGEIEALLDGIRKPTPERMAALHSEIEALGKLVDDLHLLSLADQATLQLVQEPVNLTALVQTQIAHFEPRLQQQKLSLTLDADHSEPLLILADARRLSQLVGNLLENSLRYTDPKGEIRILIDGDGERIVLEVQDSPPGVSETELEKIFDRLYRVDRSRSRALGGSGLGLAICREIVLAHGGQIRAAKSPLGGLAIQISLPRERSLR</sequence>
<evidence type="ECO:0000313" key="14">
    <source>
        <dbReference type="EMBL" id="MCX2801707.1"/>
    </source>
</evidence>
<dbReference type="Pfam" id="PF00512">
    <property type="entry name" value="HisKA"/>
    <property type="match status" value="1"/>
</dbReference>
<keyword evidence="9" id="KW-0902">Two-component regulatory system</keyword>
<dbReference type="Gene3D" id="6.10.340.10">
    <property type="match status" value="1"/>
</dbReference>
<feature type="transmembrane region" description="Helical" evidence="11">
    <location>
        <begin position="6"/>
        <end position="32"/>
    </location>
</feature>
<keyword evidence="5" id="KW-0808">Transferase</keyword>
<dbReference type="SUPFAM" id="SSF55874">
    <property type="entry name" value="ATPase domain of HSP90 chaperone/DNA topoisomerase II/histidine kinase"/>
    <property type="match status" value="1"/>
</dbReference>
<evidence type="ECO:0000256" key="10">
    <source>
        <dbReference type="ARBA" id="ARBA00023136"/>
    </source>
</evidence>
<dbReference type="CDD" id="cd06225">
    <property type="entry name" value="HAMP"/>
    <property type="match status" value="1"/>
</dbReference>
<dbReference type="Gene3D" id="3.30.565.10">
    <property type="entry name" value="Histidine kinase-like ATPase, C-terminal domain"/>
    <property type="match status" value="1"/>
</dbReference>
<evidence type="ECO:0000256" key="6">
    <source>
        <dbReference type="ARBA" id="ARBA00022692"/>
    </source>
</evidence>
<dbReference type="InterPro" id="IPR005467">
    <property type="entry name" value="His_kinase_dom"/>
</dbReference>
<keyword evidence="14" id="KW-0547">Nucleotide-binding</keyword>
<comment type="caution">
    <text evidence="14">The sequence shown here is derived from an EMBL/GenBank/DDBJ whole genome shotgun (WGS) entry which is preliminary data.</text>
</comment>
<dbReference type="SMART" id="SM00388">
    <property type="entry name" value="HisKA"/>
    <property type="match status" value="1"/>
</dbReference>
<dbReference type="Gene3D" id="1.10.287.130">
    <property type="match status" value="1"/>
</dbReference>
<dbReference type="InterPro" id="IPR036890">
    <property type="entry name" value="HATPase_C_sf"/>
</dbReference>
<dbReference type="Pfam" id="PF02518">
    <property type="entry name" value="HATPase_c"/>
    <property type="match status" value="1"/>
</dbReference>
<dbReference type="GO" id="GO:0000155">
    <property type="term" value="F:phosphorelay sensor kinase activity"/>
    <property type="evidence" value="ECO:0007669"/>
    <property type="project" value="InterPro"/>
</dbReference>
<dbReference type="CDD" id="cd00082">
    <property type="entry name" value="HisKA"/>
    <property type="match status" value="1"/>
</dbReference>
<keyword evidence="4" id="KW-0597">Phosphoprotein</keyword>
<dbReference type="SUPFAM" id="SSF158472">
    <property type="entry name" value="HAMP domain-like"/>
    <property type="match status" value="1"/>
</dbReference>
<dbReference type="AlphaFoldDB" id="A0AB35HYT1"/>
<evidence type="ECO:0000256" key="5">
    <source>
        <dbReference type="ARBA" id="ARBA00022679"/>
    </source>
</evidence>
<proteinExistence type="predicted"/>
<dbReference type="RefSeq" id="WP_266065993.1">
    <property type="nucleotide sequence ID" value="NZ_JAPHQB010000010.1"/>
</dbReference>
<evidence type="ECO:0000313" key="15">
    <source>
        <dbReference type="Proteomes" id="UP001209730"/>
    </source>
</evidence>
<evidence type="ECO:0000256" key="8">
    <source>
        <dbReference type="ARBA" id="ARBA00022989"/>
    </source>
</evidence>
<dbReference type="SMART" id="SM00304">
    <property type="entry name" value="HAMP"/>
    <property type="match status" value="1"/>
</dbReference>
<dbReference type="InterPro" id="IPR003661">
    <property type="entry name" value="HisK_dim/P_dom"/>
</dbReference>
<dbReference type="PROSITE" id="PS50109">
    <property type="entry name" value="HIS_KIN"/>
    <property type="match status" value="1"/>
</dbReference>
<evidence type="ECO:0000256" key="4">
    <source>
        <dbReference type="ARBA" id="ARBA00022553"/>
    </source>
</evidence>
<dbReference type="InterPro" id="IPR003594">
    <property type="entry name" value="HATPase_dom"/>
</dbReference>
<dbReference type="SUPFAM" id="SSF47384">
    <property type="entry name" value="Homodimeric domain of signal transducing histidine kinase"/>
    <property type="match status" value="1"/>
</dbReference>
<feature type="transmembrane region" description="Helical" evidence="11">
    <location>
        <begin position="184"/>
        <end position="207"/>
    </location>
</feature>
<dbReference type="PRINTS" id="PR00344">
    <property type="entry name" value="BCTRLSENSOR"/>
</dbReference>
<dbReference type="EMBL" id="JAPHQB010000010">
    <property type="protein sequence ID" value="MCX2801707.1"/>
    <property type="molecule type" value="Genomic_DNA"/>
</dbReference>
<evidence type="ECO:0000256" key="2">
    <source>
        <dbReference type="ARBA" id="ARBA00004370"/>
    </source>
</evidence>
<keyword evidence="10 11" id="KW-0472">Membrane</keyword>
<dbReference type="GO" id="GO:0005886">
    <property type="term" value="C:plasma membrane"/>
    <property type="evidence" value="ECO:0007669"/>
    <property type="project" value="UniProtKB-ARBA"/>
</dbReference>
<dbReference type="InterPro" id="IPR036097">
    <property type="entry name" value="HisK_dim/P_sf"/>
</dbReference>
<dbReference type="PANTHER" id="PTHR45436">
    <property type="entry name" value="SENSOR HISTIDINE KINASE YKOH"/>
    <property type="match status" value="1"/>
</dbReference>
<accession>A0AB35HYT1</accession>
<dbReference type="InterPro" id="IPR004358">
    <property type="entry name" value="Sig_transdc_His_kin-like_C"/>
</dbReference>
<dbReference type="FunFam" id="3.30.565.10:FF:000006">
    <property type="entry name" value="Sensor histidine kinase WalK"/>
    <property type="match status" value="1"/>
</dbReference>
<dbReference type="InterPro" id="IPR050428">
    <property type="entry name" value="TCS_sensor_his_kinase"/>
</dbReference>
<evidence type="ECO:0000256" key="1">
    <source>
        <dbReference type="ARBA" id="ARBA00000085"/>
    </source>
</evidence>
<feature type="domain" description="HAMP" evidence="13">
    <location>
        <begin position="204"/>
        <end position="256"/>
    </location>
</feature>
<keyword evidence="8 11" id="KW-1133">Transmembrane helix</keyword>
<dbReference type="GO" id="GO:0005524">
    <property type="term" value="F:ATP binding"/>
    <property type="evidence" value="ECO:0007669"/>
    <property type="project" value="UniProtKB-KW"/>
</dbReference>
<dbReference type="InterPro" id="IPR003660">
    <property type="entry name" value="HAMP_dom"/>
</dbReference>
<feature type="domain" description="Histidine kinase" evidence="12">
    <location>
        <begin position="264"/>
        <end position="480"/>
    </location>
</feature>
<keyword evidence="14" id="KW-0067">ATP-binding</keyword>
<name>A0AB35HYT1_MICTH</name>
<evidence type="ECO:0000256" key="11">
    <source>
        <dbReference type="SAM" id="Phobius"/>
    </source>
</evidence>
<reference evidence="14" key="1">
    <citation type="submission" date="2022-11" db="EMBL/GenBank/DDBJ databases">
        <title>Chitin-degrading and fungicidal potential of chitinolytic bacterial strains from marine environment of the Pacific Ocean regions.</title>
        <authorList>
            <person name="Pentekhina I."/>
            <person name="Nedashkovskaya O."/>
            <person name="Seitkalieva A."/>
            <person name="Podvolotskaya A."/>
            <person name="Tekutyeva L."/>
            <person name="Balabanova L."/>
        </authorList>
    </citation>
    <scope>NUCLEOTIDE SEQUENCE</scope>
    <source>
        <strain evidence="14">KMM 6838</strain>
    </source>
</reference>
<dbReference type="Pfam" id="PF00672">
    <property type="entry name" value="HAMP"/>
    <property type="match status" value="1"/>
</dbReference>
<comment type="subcellular location">
    <subcellularLocation>
        <location evidence="2">Membrane</location>
    </subcellularLocation>
</comment>
<evidence type="ECO:0000256" key="7">
    <source>
        <dbReference type="ARBA" id="ARBA00022777"/>
    </source>
</evidence>
<evidence type="ECO:0000256" key="9">
    <source>
        <dbReference type="ARBA" id="ARBA00023012"/>
    </source>
</evidence>
<dbReference type="SMART" id="SM00387">
    <property type="entry name" value="HATPase_c"/>
    <property type="match status" value="1"/>
</dbReference>
<evidence type="ECO:0000259" key="12">
    <source>
        <dbReference type="PROSITE" id="PS50109"/>
    </source>
</evidence>
<dbReference type="PANTHER" id="PTHR45436:SF5">
    <property type="entry name" value="SENSOR HISTIDINE KINASE TRCS"/>
    <property type="match status" value="1"/>
</dbReference>
<keyword evidence="6 11" id="KW-0812">Transmembrane</keyword>
<evidence type="ECO:0000256" key="3">
    <source>
        <dbReference type="ARBA" id="ARBA00012438"/>
    </source>
</evidence>
<comment type="catalytic activity">
    <reaction evidence="1">
        <text>ATP + protein L-histidine = ADP + protein N-phospho-L-histidine.</text>
        <dbReference type="EC" id="2.7.13.3"/>
    </reaction>
</comment>
<evidence type="ECO:0000259" key="13">
    <source>
        <dbReference type="PROSITE" id="PS50885"/>
    </source>
</evidence>
<dbReference type="EC" id="2.7.13.3" evidence="3"/>
<dbReference type="PROSITE" id="PS50885">
    <property type="entry name" value="HAMP"/>
    <property type="match status" value="1"/>
</dbReference>
<organism evidence="14 15">
    <name type="scientific">Microbulbifer thermotolerans</name>
    <dbReference type="NCBI Taxonomy" id="252514"/>
    <lineage>
        <taxon>Bacteria</taxon>
        <taxon>Pseudomonadati</taxon>
        <taxon>Pseudomonadota</taxon>
        <taxon>Gammaproteobacteria</taxon>
        <taxon>Cellvibrionales</taxon>
        <taxon>Microbulbiferaceae</taxon>
        <taxon>Microbulbifer</taxon>
    </lineage>
</organism>
<keyword evidence="7" id="KW-0418">Kinase</keyword>
<gene>
    <name evidence="14" type="ORF">OQJ68_07905</name>
</gene>
<dbReference type="Proteomes" id="UP001209730">
    <property type="component" value="Unassembled WGS sequence"/>
</dbReference>
<protein>
    <recommendedName>
        <fullName evidence="3">histidine kinase</fullName>
        <ecNumber evidence="3">2.7.13.3</ecNumber>
    </recommendedName>
</protein>